<protein>
    <submittedName>
        <fullName evidence="1">Uncharacterized protein</fullName>
    </submittedName>
</protein>
<gene>
    <name evidence="1" type="ORF">Vadar_013942</name>
</gene>
<evidence type="ECO:0000313" key="2">
    <source>
        <dbReference type="Proteomes" id="UP000828048"/>
    </source>
</evidence>
<keyword evidence="2" id="KW-1185">Reference proteome</keyword>
<accession>A0ACB7Z3T6</accession>
<organism evidence="1 2">
    <name type="scientific">Vaccinium darrowii</name>
    <dbReference type="NCBI Taxonomy" id="229202"/>
    <lineage>
        <taxon>Eukaryota</taxon>
        <taxon>Viridiplantae</taxon>
        <taxon>Streptophyta</taxon>
        <taxon>Embryophyta</taxon>
        <taxon>Tracheophyta</taxon>
        <taxon>Spermatophyta</taxon>
        <taxon>Magnoliopsida</taxon>
        <taxon>eudicotyledons</taxon>
        <taxon>Gunneridae</taxon>
        <taxon>Pentapetalae</taxon>
        <taxon>asterids</taxon>
        <taxon>Ericales</taxon>
        <taxon>Ericaceae</taxon>
        <taxon>Vaccinioideae</taxon>
        <taxon>Vaccinieae</taxon>
        <taxon>Vaccinium</taxon>
    </lineage>
</organism>
<evidence type="ECO:0000313" key="1">
    <source>
        <dbReference type="EMBL" id="KAH7860486.1"/>
    </source>
</evidence>
<dbReference type="Proteomes" id="UP000828048">
    <property type="component" value="Chromosome 4"/>
</dbReference>
<name>A0ACB7Z3T6_9ERIC</name>
<sequence>MDQRRKSFVQLGSKFVELVDEGEGVRQRFGLVERGYEKVFFRSYGGFVRRLKVNRLVFEGGFLLRVEVKDNGRVRHVLLPELCGIDGWVDVSRKFWAFCGWKSSGGMVDGRSFKDVANISGWPVNTVVVEEIGRKRSGCDVEVRVESTESNINFLGRCLVGRLEDESLAQPATLDLQRWSSRAWKVSAGVKVTELGGRSFLFTMPSFEIAQRVLKEKWSFDGRRFDLEWWSPVGSCVKKRDDISEVWVRILGLPLHMWDFEVFRAIGNFCGDFLRVDDDTMQKKHLRWARIAVRAVPAKIPLTVKIAMGGWVFELPVWVEMGPKVVFQPNLELFEGGNGDSGGVGVGGLRCAFQVQDGRGFAAPRSGAGAHLHRPSHYLNSDFSSRRGVGPRRVMDRFERKKDHWNGKGRQVSSNVNYHRSGSDKKWASLFKRPFKSSLVVLKNKKWAKKGDSGGGTSYNSDGFLQSVEVGLNNHLDDRGRTEIPLSQLYKLFTKKLLILNKGFSTPSKHL</sequence>
<dbReference type="EMBL" id="CM037154">
    <property type="protein sequence ID" value="KAH7860486.1"/>
    <property type="molecule type" value="Genomic_DNA"/>
</dbReference>
<proteinExistence type="predicted"/>
<reference evidence="1 2" key="1">
    <citation type="journal article" date="2021" name="Hortic Res">
        <title>High-quality reference genome and annotation aids understanding of berry development for evergreen blueberry (Vaccinium darrowii).</title>
        <authorList>
            <person name="Yu J."/>
            <person name="Hulse-Kemp A.M."/>
            <person name="Babiker E."/>
            <person name="Staton M."/>
        </authorList>
    </citation>
    <scope>NUCLEOTIDE SEQUENCE [LARGE SCALE GENOMIC DNA]</scope>
    <source>
        <strain evidence="2">cv. NJ 8807/NJ 8810</strain>
        <tissue evidence="1">Young leaf</tissue>
    </source>
</reference>
<comment type="caution">
    <text evidence="1">The sequence shown here is derived from an EMBL/GenBank/DDBJ whole genome shotgun (WGS) entry which is preliminary data.</text>
</comment>